<dbReference type="GO" id="GO:0005886">
    <property type="term" value="C:plasma membrane"/>
    <property type="evidence" value="ECO:0007669"/>
    <property type="project" value="UniProtKB-SubCell"/>
</dbReference>
<evidence type="ECO:0000256" key="4">
    <source>
        <dbReference type="ARBA" id="ARBA00022692"/>
    </source>
</evidence>
<feature type="transmembrane region" description="Helical" evidence="7">
    <location>
        <begin position="434"/>
        <end position="455"/>
    </location>
</feature>
<feature type="transmembrane region" description="Helical" evidence="7">
    <location>
        <begin position="138"/>
        <end position="159"/>
    </location>
</feature>
<dbReference type="Proteomes" id="UP000285710">
    <property type="component" value="Unassembled WGS sequence"/>
</dbReference>
<evidence type="ECO:0000256" key="2">
    <source>
        <dbReference type="ARBA" id="ARBA00022448"/>
    </source>
</evidence>
<evidence type="ECO:0000313" key="10">
    <source>
        <dbReference type="Proteomes" id="UP000285710"/>
    </source>
</evidence>
<feature type="transmembrane region" description="Helical" evidence="7">
    <location>
        <begin position="360"/>
        <end position="387"/>
    </location>
</feature>
<feature type="transmembrane region" description="Helical" evidence="7">
    <location>
        <begin position="332"/>
        <end position="354"/>
    </location>
</feature>
<evidence type="ECO:0000313" key="9">
    <source>
        <dbReference type="EMBL" id="RWR12131.1"/>
    </source>
</evidence>
<keyword evidence="3" id="KW-1003">Cell membrane</keyword>
<keyword evidence="10" id="KW-1185">Reference proteome</keyword>
<proteinExistence type="predicted"/>
<feature type="transmembrane region" description="Helical" evidence="7">
    <location>
        <begin position="82"/>
        <end position="102"/>
    </location>
</feature>
<dbReference type="Gene3D" id="1.20.1720.10">
    <property type="entry name" value="Multidrug resistance protein D"/>
    <property type="match status" value="1"/>
</dbReference>
<comment type="caution">
    <text evidence="9">The sequence shown here is derived from an EMBL/GenBank/DDBJ whole genome shotgun (WGS) entry which is preliminary data.</text>
</comment>
<sequence>MAAQTPAPAASGRQTALALLVAGTFFMENLDATVIAPVLPHMAQSFAVAPVDLNTGVSAYMLTLGVFIPVSGWMAERFGARWVFAGAIALFTLASILCAMSQSLPQFVAARILQGIGGALMVPVGRLVVLRVTPKDRLIAVIATLTWPALVAPVLGPPLGGLIADHADWRWIFWLNLPLGLIAFALACGLVPRGSGRAADGFDWPGFLLTGGALVLLLYATEALARPDVVWSVTSLSVLIGIALLAVGVRHLRRAAAPMIRLDALAVPSFAVTIWGGSLFRMGVSAVPFLLPLMFQIGFGFSAFHAGALLMAVFAGNLVMKPMTTPVLRRFGFRRVLVVNGLINALGIAAIAAFGPGLPLWLICAVLFIGGMARSMQFTALNTIAFADIPPAGMSSANTLFSTAFQLAMGLGIALGAIAWRIGSVAAEGGDPVLPFRIAFLIVAAVSLAAILDCLRLEPGVGRHVTSPDKRRSKP</sequence>
<dbReference type="PANTHER" id="PTHR42718:SF46">
    <property type="entry name" value="BLR6921 PROTEIN"/>
    <property type="match status" value="1"/>
</dbReference>
<dbReference type="Pfam" id="PF07690">
    <property type="entry name" value="MFS_1"/>
    <property type="match status" value="1"/>
</dbReference>
<evidence type="ECO:0000256" key="5">
    <source>
        <dbReference type="ARBA" id="ARBA00022989"/>
    </source>
</evidence>
<feature type="transmembrane region" description="Helical" evidence="7">
    <location>
        <begin position="204"/>
        <end position="223"/>
    </location>
</feature>
<dbReference type="SUPFAM" id="SSF103473">
    <property type="entry name" value="MFS general substrate transporter"/>
    <property type="match status" value="1"/>
</dbReference>
<reference evidence="9 10" key="1">
    <citation type="submission" date="2019-01" db="EMBL/GenBank/DDBJ databases">
        <title>Sinorhodobacter populi sp. nov. isolated from the symptomatic bark tissue of Populus euramericana canker.</title>
        <authorList>
            <person name="Xu G."/>
        </authorList>
    </citation>
    <scope>NUCLEOTIDE SEQUENCE [LARGE SCALE GENOMIC DNA]</scope>
    <source>
        <strain evidence="9 10">2D-5</strain>
    </source>
</reference>
<dbReference type="AlphaFoldDB" id="A0A443IVL4"/>
<evidence type="ECO:0000256" key="7">
    <source>
        <dbReference type="SAM" id="Phobius"/>
    </source>
</evidence>
<dbReference type="InterPro" id="IPR036259">
    <property type="entry name" value="MFS_trans_sf"/>
</dbReference>
<keyword evidence="4 7" id="KW-0812">Transmembrane</keyword>
<evidence type="ECO:0000256" key="1">
    <source>
        <dbReference type="ARBA" id="ARBA00004651"/>
    </source>
</evidence>
<feature type="transmembrane region" description="Helical" evidence="7">
    <location>
        <begin position="297"/>
        <end position="320"/>
    </location>
</feature>
<gene>
    <name evidence="9" type="ORF">D2T33_09815</name>
</gene>
<feature type="transmembrane region" description="Helical" evidence="7">
    <location>
        <begin position="56"/>
        <end position="75"/>
    </location>
</feature>
<feature type="transmembrane region" description="Helical" evidence="7">
    <location>
        <begin position="270"/>
        <end position="291"/>
    </location>
</feature>
<name>A0A443IVL4_9RHOB</name>
<dbReference type="GO" id="GO:0022857">
    <property type="term" value="F:transmembrane transporter activity"/>
    <property type="evidence" value="ECO:0007669"/>
    <property type="project" value="InterPro"/>
</dbReference>
<evidence type="ECO:0000256" key="6">
    <source>
        <dbReference type="ARBA" id="ARBA00023136"/>
    </source>
</evidence>
<evidence type="ECO:0000256" key="3">
    <source>
        <dbReference type="ARBA" id="ARBA00022475"/>
    </source>
</evidence>
<keyword evidence="6 7" id="KW-0472">Membrane</keyword>
<dbReference type="InterPro" id="IPR011701">
    <property type="entry name" value="MFS"/>
</dbReference>
<dbReference type="Gene3D" id="1.20.1250.20">
    <property type="entry name" value="MFS general substrate transporter like domains"/>
    <property type="match status" value="1"/>
</dbReference>
<protein>
    <submittedName>
        <fullName evidence="9">MFS transporter</fullName>
    </submittedName>
</protein>
<organism evidence="9 10">
    <name type="scientific">Paenirhodobacter populi</name>
    <dbReference type="NCBI Taxonomy" id="2306993"/>
    <lineage>
        <taxon>Bacteria</taxon>
        <taxon>Pseudomonadati</taxon>
        <taxon>Pseudomonadota</taxon>
        <taxon>Alphaproteobacteria</taxon>
        <taxon>Rhodobacterales</taxon>
        <taxon>Rhodobacter group</taxon>
        <taxon>Paenirhodobacter</taxon>
    </lineage>
</organism>
<comment type="subcellular location">
    <subcellularLocation>
        <location evidence="1">Cell membrane</location>
        <topology evidence="1">Multi-pass membrane protein</topology>
    </subcellularLocation>
</comment>
<dbReference type="PANTHER" id="PTHR42718">
    <property type="entry name" value="MAJOR FACILITATOR SUPERFAMILY MULTIDRUG TRANSPORTER MFSC"/>
    <property type="match status" value="1"/>
</dbReference>
<evidence type="ECO:0000259" key="8">
    <source>
        <dbReference type="PROSITE" id="PS50850"/>
    </source>
</evidence>
<feature type="transmembrane region" description="Helical" evidence="7">
    <location>
        <begin position="229"/>
        <end position="249"/>
    </location>
</feature>
<dbReference type="EMBL" id="SAUW01000009">
    <property type="protein sequence ID" value="RWR12131.1"/>
    <property type="molecule type" value="Genomic_DNA"/>
</dbReference>
<feature type="transmembrane region" description="Helical" evidence="7">
    <location>
        <begin position="108"/>
        <end position="129"/>
    </location>
</feature>
<reference evidence="9 10" key="2">
    <citation type="submission" date="2019-01" db="EMBL/GenBank/DDBJ databases">
        <authorList>
            <person name="Li Y."/>
        </authorList>
    </citation>
    <scope>NUCLEOTIDE SEQUENCE [LARGE SCALE GENOMIC DNA]</scope>
    <source>
        <strain evidence="9 10">2D-5</strain>
    </source>
</reference>
<keyword evidence="5 7" id="KW-1133">Transmembrane helix</keyword>
<dbReference type="InterPro" id="IPR020846">
    <property type="entry name" value="MFS_dom"/>
</dbReference>
<dbReference type="PROSITE" id="PS50850">
    <property type="entry name" value="MFS"/>
    <property type="match status" value="1"/>
</dbReference>
<feature type="transmembrane region" description="Helical" evidence="7">
    <location>
        <begin position="399"/>
        <end position="422"/>
    </location>
</feature>
<feature type="transmembrane region" description="Helical" evidence="7">
    <location>
        <begin position="171"/>
        <end position="192"/>
    </location>
</feature>
<accession>A0A443IVL4</accession>
<feature type="domain" description="Major facilitator superfamily (MFS) profile" evidence="8">
    <location>
        <begin position="17"/>
        <end position="462"/>
    </location>
</feature>
<keyword evidence="2" id="KW-0813">Transport</keyword>